<gene>
    <name evidence="1" type="ORF">GCM10017567_75960</name>
</gene>
<sequence>MSGTAPPPGYDEARSEQLTALDHADRVITQPRVASLAWTVKTSKGQKVGVPKAVRPP</sequence>
<dbReference type="EMBL" id="BNAW01000054">
    <property type="protein sequence ID" value="GHG42809.1"/>
    <property type="molecule type" value="Genomic_DNA"/>
</dbReference>
<proteinExistence type="predicted"/>
<evidence type="ECO:0000313" key="1">
    <source>
        <dbReference type="EMBL" id="GHG42809.1"/>
    </source>
</evidence>
<keyword evidence="2" id="KW-1185">Reference proteome</keyword>
<dbReference type="Proteomes" id="UP000649955">
    <property type="component" value="Unassembled WGS sequence"/>
</dbReference>
<comment type="caution">
    <text evidence="1">The sequence shown here is derived from an EMBL/GenBank/DDBJ whole genome shotgun (WGS) entry which is preliminary data.</text>
</comment>
<accession>A0ABQ3KPX9</accession>
<name>A0ABQ3KPX9_9PSEU</name>
<organism evidence="1 2">
    <name type="scientific">Amycolatopsis bullii</name>
    <dbReference type="NCBI Taxonomy" id="941987"/>
    <lineage>
        <taxon>Bacteria</taxon>
        <taxon>Bacillati</taxon>
        <taxon>Actinomycetota</taxon>
        <taxon>Actinomycetes</taxon>
        <taxon>Pseudonocardiales</taxon>
        <taxon>Pseudonocardiaceae</taxon>
        <taxon>Amycolatopsis</taxon>
    </lineage>
</organism>
<protein>
    <submittedName>
        <fullName evidence="1">Uncharacterized protein</fullName>
    </submittedName>
</protein>
<reference evidence="2" key="1">
    <citation type="journal article" date="2019" name="Int. J. Syst. Evol. Microbiol.">
        <title>The Global Catalogue of Microorganisms (GCM) 10K type strain sequencing project: providing services to taxonomists for standard genome sequencing and annotation.</title>
        <authorList>
            <consortium name="The Broad Institute Genomics Platform"/>
            <consortium name="The Broad Institute Genome Sequencing Center for Infectious Disease"/>
            <person name="Wu L."/>
            <person name="Ma J."/>
        </authorList>
    </citation>
    <scope>NUCLEOTIDE SEQUENCE [LARGE SCALE GENOMIC DNA]</scope>
    <source>
        <strain evidence="2">CGMCC 4.7680</strain>
    </source>
</reference>
<evidence type="ECO:0000313" key="2">
    <source>
        <dbReference type="Proteomes" id="UP000649955"/>
    </source>
</evidence>